<feature type="compositionally biased region" description="Low complexity" evidence="1">
    <location>
        <begin position="79"/>
        <end position="111"/>
    </location>
</feature>
<evidence type="ECO:0000313" key="2">
    <source>
        <dbReference type="EMBL" id="GAA4624732.1"/>
    </source>
</evidence>
<gene>
    <name evidence="2" type="ORF">GCM10023196_026100</name>
</gene>
<feature type="region of interest" description="Disordered" evidence="1">
    <location>
        <begin position="1"/>
        <end position="39"/>
    </location>
</feature>
<evidence type="ECO:0000256" key="1">
    <source>
        <dbReference type="SAM" id="MobiDB-lite"/>
    </source>
</evidence>
<organism evidence="2 3">
    <name type="scientific">Actinoallomurus vinaceus</name>
    <dbReference type="NCBI Taxonomy" id="1080074"/>
    <lineage>
        <taxon>Bacteria</taxon>
        <taxon>Bacillati</taxon>
        <taxon>Actinomycetota</taxon>
        <taxon>Actinomycetes</taxon>
        <taxon>Streptosporangiales</taxon>
        <taxon>Thermomonosporaceae</taxon>
        <taxon>Actinoallomurus</taxon>
    </lineage>
</organism>
<dbReference type="EMBL" id="BAABHK010000003">
    <property type="protein sequence ID" value="GAA4624732.1"/>
    <property type="molecule type" value="Genomic_DNA"/>
</dbReference>
<reference evidence="3" key="1">
    <citation type="journal article" date="2019" name="Int. J. Syst. Evol. Microbiol.">
        <title>The Global Catalogue of Microorganisms (GCM) 10K type strain sequencing project: providing services to taxonomists for standard genome sequencing and annotation.</title>
        <authorList>
            <consortium name="The Broad Institute Genomics Platform"/>
            <consortium name="The Broad Institute Genome Sequencing Center for Infectious Disease"/>
            <person name="Wu L."/>
            <person name="Ma J."/>
        </authorList>
    </citation>
    <scope>NUCLEOTIDE SEQUENCE [LARGE SCALE GENOMIC DNA]</scope>
    <source>
        <strain evidence="3">JCM 17939</strain>
    </source>
</reference>
<accession>A0ABP8U819</accession>
<name>A0ABP8U819_9ACTN</name>
<sequence>MAVTDSPGAALPADNDNRIDSDGDAPPEGREGCGPAVTVPFDGVDGEVAGGVAGGVFVGGVAGGVSAGGVGGRLGSGVGSESVAGAASAAAPAGGSAAAPTEKIAAAPKPTQIGFALEPNSTPKPPSSDRGPDQNRAGCASDATT</sequence>
<protein>
    <submittedName>
        <fullName evidence="2">Uncharacterized protein</fullName>
    </submittedName>
</protein>
<dbReference type="Proteomes" id="UP001501442">
    <property type="component" value="Unassembled WGS sequence"/>
</dbReference>
<comment type="caution">
    <text evidence="2">The sequence shown here is derived from an EMBL/GenBank/DDBJ whole genome shotgun (WGS) entry which is preliminary data.</text>
</comment>
<feature type="compositionally biased region" description="Gly residues" evidence="1">
    <location>
        <begin position="68"/>
        <end position="78"/>
    </location>
</feature>
<feature type="region of interest" description="Disordered" evidence="1">
    <location>
        <begin position="68"/>
        <end position="145"/>
    </location>
</feature>
<keyword evidence="3" id="KW-1185">Reference proteome</keyword>
<evidence type="ECO:0000313" key="3">
    <source>
        <dbReference type="Proteomes" id="UP001501442"/>
    </source>
</evidence>
<feature type="compositionally biased region" description="Basic and acidic residues" evidence="1">
    <location>
        <begin position="15"/>
        <end position="31"/>
    </location>
</feature>
<proteinExistence type="predicted"/>